<dbReference type="PRINTS" id="PR00469">
    <property type="entry name" value="PNDRDTASEII"/>
</dbReference>
<comment type="similarity">
    <text evidence="2">Belongs to the FAD-dependent oxidoreductase family.</text>
</comment>
<dbReference type="AlphaFoldDB" id="I4B8I7"/>
<dbReference type="GO" id="GO:0016491">
    <property type="term" value="F:oxidoreductase activity"/>
    <property type="evidence" value="ECO:0007669"/>
    <property type="project" value="InterPro"/>
</dbReference>
<dbReference type="OrthoDB" id="9803192at2"/>
<dbReference type="Proteomes" id="UP000006048">
    <property type="component" value="Chromosome"/>
</dbReference>
<dbReference type="Pfam" id="PF07992">
    <property type="entry name" value="Pyr_redox_2"/>
    <property type="match status" value="1"/>
</dbReference>
<sequence length="431" mass="47710">MKKARVVIIGNGIAGITAALSLRAANSEAAITVISDETELFYSRTALMYVYMRELQFADTVVHPREFYKKKKIDLDFATVKRIDCNARRVETATQNIHEFDYLLIAPGSRPRLPQIAGVQLAGVQGLYGKEHLANLEQLTAKPIRRAVVVGGGLIGVELAEMLVSRKIPVTFLVRDDLYFRGVLPAAEAGLVTHEILCHGVDLRLRTELASLGGNSEGQVTAAITDKNERIDCDLVGLTIGVEPRIELAVRTPLKTSRGFLTDTFLETNVPDIFAAGDAAEVTLPDGNVKVQQLWYTGRMQGRIAGQNLARKIAGEPLLAYDPGIFFNSAKFFSLEYQTYGIVPPGASEKDSILWQNTDAQKLIRIAFDASTPERKVTGFNVLGIRYRHEVCEKWIREKTPLQSVVASLGDANFDPEFYPQFENEIKRQLA</sequence>
<dbReference type="KEGG" id="tpx:Turpa_2955"/>
<keyword evidence="7" id="KW-1185">Reference proteome</keyword>
<comment type="cofactor">
    <cofactor evidence="1">
        <name>FAD</name>
        <dbReference type="ChEBI" id="CHEBI:57692"/>
    </cofactor>
</comment>
<feature type="domain" description="FAD/NAD(P)-binding" evidence="5">
    <location>
        <begin position="5"/>
        <end position="302"/>
    </location>
</feature>
<name>I4B8I7_TURPD</name>
<reference evidence="6 7" key="1">
    <citation type="submission" date="2012-06" db="EMBL/GenBank/DDBJ databases">
        <title>The complete chromosome of genome of Turneriella parva DSM 21527.</title>
        <authorList>
            <consortium name="US DOE Joint Genome Institute (JGI-PGF)"/>
            <person name="Lucas S."/>
            <person name="Han J."/>
            <person name="Lapidus A."/>
            <person name="Bruce D."/>
            <person name="Goodwin L."/>
            <person name="Pitluck S."/>
            <person name="Peters L."/>
            <person name="Kyrpides N."/>
            <person name="Mavromatis K."/>
            <person name="Ivanova N."/>
            <person name="Mikhailova N."/>
            <person name="Chertkov O."/>
            <person name="Detter J.C."/>
            <person name="Tapia R."/>
            <person name="Han C."/>
            <person name="Land M."/>
            <person name="Hauser L."/>
            <person name="Markowitz V."/>
            <person name="Cheng J.-F."/>
            <person name="Hugenholtz P."/>
            <person name="Woyke T."/>
            <person name="Wu D."/>
            <person name="Gronow S."/>
            <person name="Wellnitz S."/>
            <person name="Brambilla E."/>
            <person name="Klenk H.-P."/>
            <person name="Eisen J.A."/>
        </authorList>
    </citation>
    <scope>NUCLEOTIDE SEQUENCE [LARGE SCALE GENOMIC DNA]</scope>
    <source>
        <strain evidence="7">ATCC BAA-1111 / DSM 21527 / NCTC 11395 / H</strain>
    </source>
</reference>
<dbReference type="InterPro" id="IPR050260">
    <property type="entry name" value="FAD-bd_OxRdtase"/>
</dbReference>
<dbReference type="Gene3D" id="3.50.50.60">
    <property type="entry name" value="FAD/NAD(P)-binding domain"/>
    <property type="match status" value="2"/>
</dbReference>
<keyword evidence="4" id="KW-0274">FAD</keyword>
<dbReference type="InterPro" id="IPR036188">
    <property type="entry name" value="FAD/NAD-bd_sf"/>
</dbReference>
<evidence type="ECO:0000313" key="7">
    <source>
        <dbReference type="Proteomes" id="UP000006048"/>
    </source>
</evidence>
<evidence type="ECO:0000256" key="1">
    <source>
        <dbReference type="ARBA" id="ARBA00001974"/>
    </source>
</evidence>
<dbReference type="PANTHER" id="PTHR43429:SF3">
    <property type="entry name" value="NITRITE REDUCTASE [NAD(P)H]"/>
    <property type="match status" value="1"/>
</dbReference>
<evidence type="ECO:0000259" key="5">
    <source>
        <dbReference type="Pfam" id="PF07992"/>
    </source>
</evidence>
<evidence type="ECO:0000256" key="2">
    <source>
        <dbReference type="ARBA" id="ARBA00006442"/>
    </source>
</evidence>
<accession>I4B8I7</accession>
<dbReference type="RefSeq" id="WP_014804096.1">
    <property type="nucleotide sequence ID" value="NC_018020.1"/>
</dbReference>
<dbReference type="PANTHER" id="PTHR43429">
    <property type="entry name" value="PYRIDINE NUCLEOTIDE-DISULFIDE OXIDOREDUCTASE DOMAIN-CONTAINING"/>
    <property type="match status" value="1"/>
</dbReference>
<dbReference type="InterPro" id="IPR023753">
    <property type="entry name" value="FAD/NAD-binding_dom"/>
</dbReference>
<dbReference type="HOGENOM" id="CLU_003291_4_4_12"/>
<dbReference type="PRINTS" id="PR00368">
    <property type="entry name" value="FADPNR"/>
</dbReference>
<dbReference type="SUPFAM" id="SSF51905">
    <property type="entry name" value="FAD/NAD(P)-binding domain"/>
    <property type="match status" value="1"/>
</dbReference>
<dbReference type="PATRIC" id="fig|869212.3.peg.2979"/>
<organism evidence="6 7">
    <name type="scientific">Turneriella parva (strain ATCC BAA-1111 / DSM 21527 / NCTC 11395 / H)</name>
    <name type="common">Leptospira parva</name>
    <dbReference type="NCBI Taxonomy" id="869212"/>
    <lineage>
        <taxon>Bacteria</taxon>
        <taxon>Pseudomonadati</taxon>
        <taxon>Spirochaetota</taxon>
        <taxon>Spirochaetia</taxon>
        <taxon>Leptospirales</taxon>
        <taxon>Leptospiraceae</taxon>
        <taxon>Turneriella</taxon>
    </lineage>
</organism>
<keyword evidence="3" id="KW-0285">Flavoprotein</keyword>
<dbReference type="EMBL" id="CP002959">
    <property type="protein sequence ID" value="AFM13594.1"/>
    <property type="molecule type" value="Genomic_DNA"/>
</dbReference>
<evidence type="ECO:0000313" key="6">
    <source>
        <dbReference type="EMBL" id="AFM13594.1"/>
    </source>
</evidence>
<evidence type="ECO:0000256" key="4">
    <source>
        <dbReference type="ARBA" id="ARBA00022827"/>
    </source>
</evidence>
<evidence type="ECO:0000256" key="3">
    <source>
        <dbReference type="ARBA" id="ARBA00022630"/>
    </source>
</evidence>
<gene>
    <name evidence="6" type="ordered locus">Turpa_2955</name>
</gene>
<proteinExistence type="inferred from homology"/>
<protein>
    <submittedName>
        <fullName evidence="6">FAD-dependent pyridine nucleotide-disulfide oxidoreductase</fullName>
    </submittedName>
</protein>
<dbReference type="STRING" id="869212.Turpa_2955"/>